<evidence type="ECO:0000313" key="2">
    <source>
        <dbReference type="EMBL" id="KKQ10013.1"/>
    </source>
</evidence>
<dbReference type="EMBL" id="LBSA01000009">
    <property type="protein sequence ID" value="KKQ10013.1"/>
    <property type="molecule type" value="Genomic_DNA"/>
</dbReference>
<dbReference type="Proteomes" id="UP000034492">
    <property type="component" value="Unassembled WGS sequence"/>
</dbReference>
<proteinExistence type="predicted"/>
<keyword evidence="1" id="KW-0812">Transmembrane</keyword>
<sequence>MTDESTGVTDDIRQGCFGSLILLLGLLGGLGVLVYQIIRV</sequence>
<evidence type="ECO:0000313" key="3">
    <source>
        <dbReference type="Proteomes" id="UP000034492"/>
    </source>
</evidence>
<organism evidence="2 3">
    <name type="scientific">Candidatus Daviesbacteria bacterium GW2011_GWB1_36_5</name>
    <dbReference type="NCBI Taxonomy" id="1618426"/>
    <lineage>
        <taxon>Bacteria</taxon>
        <taxon>Candidatus Daviesiibacteriota</taxon>
    </lineage>
</organism>
<feature type="transmembrane region" description="Helical" evidence="1">
    <location>
        <begin position="20"/>
        <end position="38"/>
    </location>
</feature>
<dbReference type="AlphaFoldDB" id="A0A0G0ESZ2"/>
<keyword evidence="1" id="KW-1133">Transmembrane helix</keyword>
<comment type="caution">
    <text evidence="2">The sequence shown here is derived from an EMBL/GenBank/DDBJ whole genome shotgun (WGS) entry which is preliminary data.</text>
</comment>
<keyword evidence="1" id="KW-0472">Membrane</keyword>
<name>A0A0G0ESZ2_9BACT</name>
<accession>A0A0G0ESZ2</accession>
<gene>
    <name evidence="2" type="ORF">US19_C0009G0015</name>
</gene>
<evidence type="ECO:0000256" key="1">
    <source>
        <dbReference type="SAM" id="Phobius"/>
    </source>
</evidence>
<protein>
    <submittedName>
        <fullName evidence="2">Uncharacterized protein</fullName>
    </submittedName>
</protein>
<reference evidence="2 3" key="1">
    <citation type="journal article" date="2015" name="Nature">
        <title>rRNA introns, odd ribosomes, and small enigmatic genomes across a large radiation of phyla.</title>
        <authorList>
            <person name="Brown C.T."/>
            <person name="Hug L.A."/>
            <person name="Thomas B.C."/>
            <person name="Sharon I."/>
            <person name="Castelle C.J."/>
            <person name="Singh A."/>
            <person name="Wilkins M.J."/>
            <person name="Williams K.H."/>
            <person name="Banfield J.F."/>
        </authorList>
    </citation>
    <scope>NUCLEOTIDE SEQUENCE [LARGE SCALE GENOMIC DNA]</scope>
</reference>